<dbReference type="GO" id="GO:0003677">
    <property type="term" value="F:DNA binding"/>
    <property type="evidence" value="ECO:0007669"/>
    <property type="project" value="UniProtKB-KW"/>
</dbReference>
<evidence type="ECO:0000256" key="1">
    <source>
        <dbReference type="ARBA" id="ARBA00023015"/>
    </source>
</evidence>
<dbReference type="InterPro" id="IPR000843">
    <property type="entry name" value="HTH_LacI"/>
</dbReference>
<evidence type="ECO:0000256" key="3">
    <source>
        <dbReference type="ARBA" id="ARBA00023163"/>
    </source>
</evidence>
<evidence type="ECO:0000313" key="6">
    <source>
        <dbReference type="Proteomes" id="UP001491552"/>
    </source>
</evidence>
<dbReference type="Pfam" id="PF00356">
    <property type="entry name" value="LacI"/>
    <property type="match status" value="1"/>
</dbReference>
<keyword evidence="1" id="KW-0805">Transcription regulation</keyword>
<dbReference type="PROSITE" id="PS50932">
    <property type="entry name" value="HTH_LACI_2"/>
    <property type="match status" value="1"/>
</dbReference>
<reference evidence="5 6" key="1">
    <citation type="submission" date="2024-03" db="EMBL/GenBank/DDBJ databases">
        <title>Human intestinal bacterial collection.</title>
        <authorList>
            <person name="Pauvert C."/>
            <person name="Hitch T.C.A."/>
            <person name="Clavel T."/>
        </authorList>
    </citation>
    <scope>NUCLEOTIDE SEQUENCE [LARGE SCALE GENOMIC DNA]</scope>
    <source>
        <strain evidence="5 6">CLA-AA-H192</strain>
    </source>
</reference>
<evidence type="ECO:0000256" key="2">
    <source>
        <dbReference type="ARBA" id="ARBA00023125"/>
    </source>
</evidence>
<evidence type="ECO:0000313" key="5">
    <source>
        <dbReference type="EMBL" id="MEQ2511912.1"/>
    </source>
</evidence>
<dbReference type="InterPro" id="IPR028082">
    <property type="entry name" value="Peripla_BP_I"/>
</dbReference>
<dbReference type="SUPFAM" id="SSF53822">
    <property type="entry name" value="Periplasmic binding protein-like I"/>
    <property type="match status" value="1"/>
</dbReference>
<name>A0ABV1G917_9FIRM</name>
<dbReference type="Gene3D" id="3.40.50.2300">
    <property type="match status" value="2"/>
</dbReference>
<proteinExistence type="predicted"/>
<comment type="caution">
    <text evidence="5">The sequence shown here is derived from an EMBL/GenBank/DDBJ whole genome shotgun (WGS) entry which is preliminary data.</text>
</comment>
<accession>A0ABV1G917</accession>
<dbReference type="Pfam" id="PF13377">
    <property type="entry name" value="Peripla_BP_3"/>
    <property type="match status" value="1"/>
</dbReference>
<dbReference type="PANTHER" id="PTHR30146">
    <property type="entry name" value="LACI-RELATED TRANSCRIPTIONAL REPRESSOR"/>
    <property type="match status" value="1"/>
</dbReference>
<dbReference type="CDD" id="cd01392">
    <property type="entry name" value="HTH_LacI"/>
    <property type="match status" value="1"/>
</dbReference>
<dbReference type="RefSeq" id="WP_349136613.1">
    <property type="nucleotide sequence ID" value="NZ_JBBMFF010000250.1"/>
</dbReference>
<dbReference type="CDD" id="cd06267">
    <property type="entry name" value="PBP1_LacI_sugar_binding-like"/>
    <property type="match status" value="1"/>
</dbReference>
<evidence type="ECO:0000259" key="4">
    <source>
        <dbReference type="PROSITE" id="PS50932"/>
    </source>
</evidence>
<keyword evidence="2 5" id="KW-0238">DNA-binding</keyword>
<dbReference type="InterPro" id="IPR010982">
    <property type="entry name" value="Lambda_DNA-bd_dom_sf"/>
</dbReference>
<dbReference type="SMART" id="SM00354">
    <property type="entry name" value="HTH_LACI"/>
    <property type="match status" value="1"/>
</dbReference>
<dbReference type="Gene3D" id="1.10.260.40">
    <property type="entry name" value="lambda repressor-like DNA-binding domains"/>
    <property type="match status" value="1"/>
</dbReference>
<keyword evidence="3" id="KW-0804">Transcription</keyword>
<gene>
    <name evidence="5" type="ORF">WMO66_11770</name>
</gene>
<organism evidence="5 6">
    <name type="scientific">Faecousia intestinalis</name>
    <dbReference type="NCBI Taxonomy" id="3133167"/>
    <lineage>
        <taxon>Bacteria</taxon>
        <taxon>Bacillati</taxon>
        <taxon>Bacillota</taxon>
        <taxon>Clostridia</taxon>
        <taxon>Eubacteriales</taxon>
        <taxon>Oscillospiraceae</taxon>
        <taxon>Faecousia</taxon>
    </lineage>
</organism>
<dbReference type="PANTHER" id="PTHR30146:SF109">
    <property type="entry name" value="HTH-TYPE TRANSCRIPTIONAL REGULATOR GALS"/>
    <property type="match status" value="1"/>
</dbReference>
<dbReference type="InterPro" id="IPR046335">
    <property type="entry name" value="LacI/GalR-like_sensor"/>
</dbReference>
<keyword evidence="6" id="KW-1185">Reference proteome</keyword>
<sequence>MTIKDLARLSGYSVGTVSRALNGLPNVSEQARSAILALAQERGYQLNTNAKYLKQIHSSGIVAVVTGTSNELFAQMIERIQQTLPTDRYPLTVDYVDENEDPVERALHLSREKKPAGLLFLGGDRRMYAKSFGEITLPSVVLTTDASRLGFDNLSSVTTDDVEAAECAMEYLLESGHRRIGVIAGDLSCSGPSRLRYEGCLLALERCGLTLPDECCATARYAFQDGYDAALRLLEQPGLTAIFAMSDVMAIGAMRALHDRGLRIPEDISVIGFDGLELGEFYTPKLTTIRQQASLLVDRGVALLLGTLERGAVARHETVPFTLAVRESTSHLPRKDGTNS</sequence>
<dbReference type="SUPFAM" id="SSF47413">
    <property type="entry name" value="lambda repressor-like DNA-binding domains"/>
    <property type="match status" value="1"/>
</dbReference>
<feature type="domain" description="HTH lacI-type" evidence="4">
    <location>
        <begin position="1"/>
        <end position="55"/>
    </location>
</feature>
<dbReference type="EMBL" id="JBBMFF010000250">
    <property type="protein sequence ID" value="MEQ2511912.1"/>
    <property type="molecule type" value="Genomic_DNA"/>
</dbReference>
<dbReference type="Proteomes" id="UP001491552">
    <property type="component" value="Unassembled WGS sequence"/>
</dbReference>
<protein>
    <submittedName>
        <fullName evidence="5">LacI family DNA-binding transcriptional regulator</fullName>
    </submittedName>
</protein>